<gene>
    <name evidence="2" type="ORF">Pla8534_24050</name>
</gene>
<sequence precursor="true">MARFLLPLAFCGLLLTGITYTAAAPPTANYLFPAGGSQGQVVAIQVGGEFPEWPLQAQSDRPGVAFAPDEKEKGQYQATIDKDAAPGLYWVRIYGSQGAAAPLPFVVGSTPETVETEPNELVSAAQAVASPIVINGRLQARNDVDAYAITLQAGQTLVASLAANSPLGSPMDAILQVCSTDGLVLAQNDDGAGLDPLLIYKAPRDGVCVVRMFAFPTTPNSTVALAGGEDFVYRLTLTTGPFVDHALPLTVQAGATSPTKLFGWNLAEDAAADQAIASDKAWVSSAGAAGTIALPVVDQAALLSDSVSRKLPQLIELPARISGRIALPGEEHAFRFPLVKGQKWRFEVESHQAGFPLDAVLKLYNDEGTVLAENDDRVRSKIDPSLLYAVKADGDCVLTVSDLHRDGGLRYVYRLKIEPATPDFELTLDAHGWNVAPGKTLEVPVTVVRQEGFGGEIEITASGLPEGVSAEPVVSKKGDASEKKVVLKIVASDQPGHGAFQVLGSAPATAAADAETPAPVLTHAAVFPLKGDALTSSQAWITVVKTP</sequence>
<proteinExistence type="predicted"/>
<name>A0A518DRZ9_9BACT</name>
<reference evidence="2 3" key="1">
    <citation type="submission" date="2019-02" db="EMBL/GenBank/DDBJ databases">
        <title>Deep-cultivation of Planctomycetes and their phenomic and genomic characterization uncovers novel biology.</title>
        <authorList>
            <person name="Wiegand S."/>
            <person name="Jogler M."/>
            <person name="Boedeker C."/>
            <person name="Pinto D."/>
            <person name="Vollmers J."/>
            <person name="Rivas-Marin E."/>
            <person name="Kohn T."/>
            <person name="Peeters S.H."/>
            <person name="Heuer A."/>
            <person name="Rast P."/>
            <person name="Oberbeckmann S."/>
            <person name="Bunk B."/>
            <person name="Jeske O."/>
            <person name="Meyerdierks A."/>
            <person name="Storesund J.E."/>
            <person name="Kallscheuer N."/>
            <person name="Luecker S."/>
            <person name="Lage O.M."/>
            <person name="Pohl T."/>
            <person name="Merkel B.J."/>
            <person name="Hornburger P."/>
            <person name="Mueller R.-W."/>
            <person name="Bruemmer F."/>
            <person name="Labrenz M."/>
            <person name="Spormann A.M."/>
            <person name="Op den Camp H."/>
            <person name="Overmann J."/>
            <person name="Amann R."/>
            <person name="Jetten M.S.M."/>
            <person name="Mascher T."/>
            <person name="Medema M.H."/>
            <person name="Devos D.P."/>
            <person name="Kaster A.-K."/>
            <person name="Ovreas L."/>
            <person name="Rohde M."/>
            <person name="Galperin M.Y."/>
            <person name="Jogler C."/>
        </authorList>
    </citation>
    <scope>NUCLEOTIDE SEQUENCE [LARGE SCALE GENOMIC DNA]</scope>
    <source>
        <strain evidence="2 3">Pla85_3_4</strain>
    </source>
</reference>
<evidence type="ECO:0000256" key="1">
    <source>
        <dbReference type="SAM" id="SignalP"/>
    </source>
</evidence>
<protein>
    <submittedName>
        <fullName evidence="2">Uncharacterized protein</fullName>
    </submittedName>
</protein>
<dbReference type="Gene3D" id="2.60.120.380">
    <property type="match status" value="2"/>
</dbReference>
<feature type="signal peptide" evidence="1">
    <location>
        <begin position="1"/>
        <end position="23"/>
    </location>
</feature>
<dbReference type="OrthoDB" id="235850at2"/>
<evidence type="ECO:0000313" key="2">
    <source>
        <dbReference type="EMBL" id="QDU94612.1"/>
    </source>
</evidence>
<feature type="chain" id="PRO_5021987015" evidence="1">
    <location>
        <begin position="24"/>
        <end position="547"/>
    </location>
</feature>
<keyword evidence="1" id="KW-0732">Signal</keyword>
<keyword evidence="3" id="KW-1185">Reference proteome</keyword>
<dbReference type="RefSeq" id="WP_145053170.1">
    <property type="nucleotide sequence ID" value="NZ_CP036433.1"/>
</dbReference>
<evidence type="ECO:0000313" key="3">
    <source>
        <dbReference type="Proteomes" id="UP000317648"/>
    </source>
</evidence>
<accession>A0A518DRZ9</accession>
<dbReference type="KEGG" id="lcre:Pla8534_24050"/>
<dbReference type="EMBL" id="CP036433">
    <property type="protein sequence ID" value="QDU94612.1"/>
    <property type="molecule type" value="Genomic_DNA"/>
</dbReference>
<organism evidence="2 3">
    <name type="scientific">Lignipirellula cremea</name>
    <dbReference type="NCBI Taxonomy" id="2528010"/>
    <lineage>
        <taxon>Bacteria</taxon>
        <taxon>Pseudomonadati</taxon>
        <taxon>Planctomycetota</taxon>
        <taxon>Planctomycetia</taxon>
        <taxon>Pirellulales</taxon>
        <taxon>Pirellulaceae</taxon>
        <taxon>Lignipirellula</taxon>
    </lineage>
</organism>
<dbReference type="AlphaFoldDB" id="A0A518DRZ9"/>
<dbReference type="Proteomes" id="UP000317648">
    <property type="component" value="Chromosome"/>
</dbReference>